<keyword evidence="7" id="KW-1185">Reference proteome</keyword>
<feature type="domain" description="Carrier" evidence="5">
    <location>
        <begin position="2074"/>
        <end position="2148"/>
    </location>
</feature>
<dbReference type="Proteomes" id="UP001293718">
    <property type="component" value="Unassembled WGS sequence"/>
</dbReference>
<evidence type="ECO:0000313" key="7">
    <source>
        <dbReference type="Proteomes" id="UP001293718"/>
    </source>
</evidence>
<dbReference type="Gene3D" id="2.30.38.10">
    <property type="entry name" value="Luciferase, Domain 3"/>
    <property type="match status" value="4"/>
</dbReference>
<dbReference type="Pfam" id="PF00668">
    <property type="entry name" value="Condensation"/>
    <property type="match status" value="4"/>
</dbReference>
<dbReference type="CDD" id="cd05930">
    <property type="entry name" value="A_NRPS"/>
    <property type="match status" value="2"/>
</dbReference>
<comment type="caution">
    <text evidence="6">The sequence shown here is derived from an EMBL/GenBank/DDBJ whole genome shotgun (WGS) entry which is preliminary data.</text>
</comment>
<protein>
    <submittedName>
        <fullName evidence="6">Amino acid adenylation domain-containing protein</fullName>
    </submittedName>
</protein>
<feature type="domain" description="Carrier" evidence="5">
    <location>
        <begin position="4215"/>
        <end position="4290"/>
    </location>
</feature>
<feature type="region of interest" description="Disordered" evidence="4">
    <location>
        <begin position="18"/>
        <end position="51"/>
    </location>
</feature>
<dbReference type="InterPro" id="IPR025110">
    <property type="entry name" value="AMP-bd_C"/>
</dbReference>
<dbReference type="InterPro" id="IPR023213">
    <property type="entry name" value="CAT-like_dom_sf"/>
</dbReference>
<dbReference type="Gene3D" id="1.10.1200.10">
    <property type="entry name" value="ACP-like"/>
    <property type="match status" value="4"/>
</dbReference>
<dbReference type="InterPro" id="IPR006162">
    <property type="entry name" value="Ppantetheine_attach_site"/>
</dbReference>
<name>A0ABU5IFR3_9BURK</name>
<reference evidence="6 7" key="1">
    <citation type="submission" date="2023-11" db="EMBL/GenBank/DDBJ databases">
        <title>Draft genome of Azohydromonas lata strain H1 (DSM1123), a polyhydroxyalkanoate producer.</title>
        <authorList>
            <person name="Traversa D."/>
            <person name="D'Addabbo P."/>
            <person name="Pazzani C."/>
            <person name="Manzari C."/>
            <person name="Chiara M."/>
            <person name="Scrascia M."/>
        </authorList>
    </citation>
    <scope>NUCLEOTIDE SEQUENCE [LARGE SCALE GENOMIC DNA]</scope>
    <source>
        <strain evidence="6 7">H1</strain>
    </source>
</reference>
<dbReference type="NCBIfam" id="TIGR01733">
    <property type="entry name" value="AA-adenyl-dom"/>
    <property type="match status" value="4"/>
</dbReference>
<dbReference type="Gene3D" id="3.30.559.30">
    <property type="entry name" value="Nonribosomal peptide synthetase, condensation domain"/>
    <property type="match status" value="4"/>
</dbReference>
<evidence type="ECO:0000259" key="5">
    <source>
        <dbReference type="PROSITE" id="PS50075"/>
    </source>
</evidence>
<dbReference type="Pfam" id="PF00550">
    <property type="entry name" value="PP-binding"/>
    <property type="match status" value="4"/>
</dbReference>
<evidence type="ECO:0000256" key="1">
    <source>
        <dbReference type="ARBA" id="ARBA00001957"/>
    </source>
</evidence>
<evidence type="ECO:0000256" key="4">
    <source>
        <dbReference type="SAM" id="MobiDB-lite"/>
    </source>
</evidence>
<dbReference type="PROSITE" id="PS00012">
    <property type="entry name" value="PHOSPHOPANTETHEINE"/>
    <property type="match status" value="4"/>
</dbReference>
<evidence type="ECO:0000256" key="3">
    <source>
        <dbReference type="ARBA" id="ARBA00022553"/>
    </source>
</evidence>
<dbReference type="SMART" id="SM00823">
    <property type="entry name" value="PKS_PP"/>
    <property type="match status" value="4"/>
</dbReference>
<dbReference type="PROSITE" id="PS50075">
    <property type="entry name" value="CARRIER"/>
    <property type="match status" value="4"/>
</dbReference>
<dbReference type="Pfam" id="PF00501">
    <property type="entry name" value="AMP-binding"/>
    <property type="match status" value="4"/>
</dbReference>
<dbReference type="SUPFAM" id="SSF47336">
    <property type="entry name" value="ACP-like"/>
    <property type="match status" value="4"/>
</dbReference>
<dbReference type="NCBIfam" id="NF003417">
    <property type="entry name" value="PRK04813.1"/>
    <property type="match status" value="4"/>
</dbReference>
<dbReference type="Gene3D" id="3.30.559.10">
    <property type="entry name" value="Chloramphenicol acetyltransferase-like domain"/>
    <property type="match status" value="4"/>
</dbReference>
<dbReference type="RefSeq" id="WP_322465690.1">
    <property type="nucleotide sequence ID" value="NZ_JAXOJX010000017.1"/>
</dbReference>
<gene>
    <name evidence="6" type="ORF">SM757_12390</name>
</gene>
<dbReference type="InterPro" id="IPR020806">
    <property type="entry name" value="PKS_PP-bd"/>
</dbReference>
<dbReference type="PANTHER" id="PTHR45527">
    <property type="entry name" value="NONRIBOSOMAL PEPTIDE SYNTHETASE"/>
    <property type="match status" value="1"/>
</dbReference>
<dbReference type="SUPFAM" id="SSF52777">
    <property type="entry name" value="CoA-dependent acyltransferases"/>
    <property type="match status" value="8"/>
</dbReference>
<feature type="domain" description="Carrier" evidence="5">
    <location>
        <begin position="3138"/>
        <end position="3212"/>
    </location>
</feature>
<dbReference type="SUPFAM" id="SSF56801">
    <property type="entry name" value="Acetyl-CoA synthetase-like"/>
    <property type="match status" value="4"/>
</dbReference>
<comment type="cofactor">
    <cofactor evidence="1">
        <name>pantetheine 4'-phosphate</name>
        <dbReference type="ChEBI" id="CHEBI:47942"/>
    </cofactor>
</comment>
<evidence type="ECO:0000313" key="6">
    <source>
        <dbReference type="EMBL" id="MDZ5457370.1"/>
    </source>
</evidence>
<dbReference type="Pfam" id="PF13193">
    <property type="entry name" value="AMP-binding_C"/>
    <property type="match status" value="4"/>
</dbReference>
<dbReference type="InterPro" id="IPR020845">
    <property type="entry name" value="AMP-binding_CS"/>
</dbReference>
<dbReference type="PROSITE" id="PS00455">
    <property type="entry name" value="AMP_BINDING"/>
    <property type="match status" value="4"/>
</dbReference>
<sequence length="4312" mass="469048">MSNLQDLSARRANLTQEQRAALKARLRGAPATRQAPAQGAMAPRPASDRAPLSSAQQRQWFLWKLDPSRTAYHLSGGLTLTGQLDTKALRAGVQALVERHEALRTVFREEGDGEVQQLVMAAGEFALPVVDLGRLDQAARDEAVRAQVLKLRTEPFDLLRGPLMRMVLLRTGEQQHLLLVVMHHIVSDGWSVQLILDELALQYAARVRGLLPAHPELPVQYADYALWQNRWLDEDGEGRRQLEWWCAQLGTEHPVVALQTDHPRSASGRYRAGHHAFMLPGDVVRRLRQQAQAGGATLFMALLAAFNALLFRHSAQTDLRVGVPIANRHRAETVGIVGFFVNTQVLRTRIDARMTLGELLERTRDTAIDAQTHQDLPFERLVSALRPERSLSATPLFQVMFNHVRRDHRSLAQWPGVAVERLDFQEDDAQFEMTLQTLEMEDGSVQATLLHAVELFDAQAIERMAGHYVAVLRALADQPGQAVGDIELIGADERARLAALSANTRRHAGAAAVHRQIEGHARRTPAAPALVFGEATLGYGELNARANRLAHRLMALGVRPEQRVGIAAQRSVEMLVGILAVLKAGGAYVPLDPEYPRERLGYMVQDSGIALLLVDSALRERVPVAPGLPVLELDTEDVSAQPARDPDVPVHGEQLAYVIYTSGSTGRPKGAAVRHAALSSCMAWMQERYGLTEADTVLHKAPFGFDVSVWEMFWPLTTGVKLVMAQPGDQRDPERLVQLIQRHEVTTLNFVPSMLQAFLAHEGIEGRTRLRYIICGGEAMPAATQREALRRLEGASLQNLYGPTEATIHVTQWSCRDDGSSQVPIGRPISDTSAWVLDAQLNAVPLGVAGELYLGGIQLARGYLHRPGLTAERFVATAGGQRLYRTGDLVRWSAEGQLEYLGRIDHQVKVRGLRIELGEIEAQLLAQPEVREAVVVASEGPGGTRLVGHVSAQPGQVIDSAALRERLGATLPDYMVPGALVVLEALPLNANGKVDRKALPQAAFTSERAYEAPEGEVEQRLAAIWVEVLGVARVGRQDNFFELGGDSILSLKVVARAHKAGLRASARQMLEYQTLSRLARAVTLGDAPQAPAISVLTPAQRAGGLALSHAQLRQWFLWQMDPQSTAYHISGALMLHGELDVAAVQAGFVALVRRHESLRTVFRADADGLARQVIRESADLDFRLVDLERFAAGERELRAREAAQGVSGTAFDLGEGPLLRVGLIRLSPREHLLVVVMHHIVSDGWSMQILVQEFVAQYRAHGRGEAAPLQPLPVQYADYAVWQRRWLEAGEAQRQLAYWTAHLGAEHPVLQLPTDHARRADGRYSAARHGFELPAELAGRLRRRVQGQGATLFTALLAGFQVLLGRYTGQQDIRVGVPIANRHRVETEGVVGFFVNTQVLRAVVGNSDTLEQVLRRTQDAARDAQAYQDLPFEQLVDALQPARSLGTHPLFQVAFNHQRGDLKALEQLPGLTLREVDLGAQAAQFELTLDTSESLDGRLACSFAYAAELFDASTIARMAGHYVAVLRALAEQPAQAVGDVVLPGEAERAQLAAWSRCRPMARGEAPVHALVERHAGANPDAVALVFGDQCLRYGELNARANRLAHRLIALGVRPETKVGLAVERSIEMVVGILAILKAGGAYVPLDPAYPADRLAYMVADSGISLLLTQRPVRAQVPVVAPLQVLELDALDLASEPDADPRVPVHAEHLAYVIYTSGSTGLPKGAQLCHRNVTRLLEATEPWFGFGAQDTWTLFHSYAFDFSVWEIFGALCTGGRLVIVPFWVSRSPADFLQLLREQRVTVLNQTPSAFGQLASLEQAYDDAAEPLALRLVIFGGEALEPQRLRRWIEHHGEACPQLVNMYGITETTVHVTYRRITAADLAQQRSPVGVAIPDLGLQVLDARLSPVPIGVAGELYVAGQGLARGYLRRAGLTAERFIATAGGERLYRTGDLVRWSAEGQLEYLGRIDHQVKVRGFRIELGEIEAQLLSQPELREAVVVAGEGPGGTRLVGYVSPQPGRAIDGAALRERLGAALPDYMVPGVLVVLEALPLNANGKVDRKALPQAEFTSERAYEAPAGEAERQLAAVWAEVLDVARVGRNDNFFELGGDSILSLKVVAQAGRAGLHFSPRELFQHQTLQALAAHAADPARLAGQQQAPMAALPREAGTAASVFPLSHAQQRLWFLWQLDPGSSAHHVPGALRLHGALDGAAVHASFEALVERHESLRTVFRGHAAGQGEQHVLLRMALDMPLFDLGTTAPALREQAAQAIARELVQAPFDLAAGPLLRVGLIRLSGEHEPQVHVLVLVMHHIVSDDWSMKVLIDEFVAHYRQHTLGESRRMPPLPVQYADYAAWQRRWLEAGERERQLAYWKGQLGDQHPVLQLSTDHPRPAVPAYTTARHAAVLEPQLAQALRRCAQARGCTLFMALLAGFQVLLHRYTGQEDIRVGVPVANRDRAETAGLVGFFVNTQVLRGRLQGRQTLGAVLDQAREAALQAQAHQDLPFEQLVEALQPERSLRHAPLFQVLMNHLRSSTEPLARLPGLTLEDFPLGGQAAQFELTLHTTEDAQGRLGVAFVYAQELFDAQTIERMAGHYVAVLRALAEAPARHIDEVGLLSEQEAQQLAHWGVNTPWDPGAQDFVHRRFEHHARARPAAPAVIAGDSTLSYGELNRRANRLAHRLAKLGVGPEKRVGIAMERSVDVVVALLGVLKAGGAYVPMDPDYPAQRLAHMLRDSGIELLLTQSHLASALPAGGPLRVMALDTLPLDAGPAHDPQPALHAGNIAYVIYTSGSTGQPKGVAVAHGPIAMQIRAVTEATAMDASDREMALFSIAFDAAQERFLAPLATGAAMVLCDASRRTVAEVLQEMRAQRVSSVIMPTAYMGAVVQSLAATNESLALRLCMVGGEGWPRETIALARERLRAQILVNAYGPTEAVVGPTTWRVTHSRSHYAPIGRPAGDRCALVLDAALNAVPVGVPGELYLGGMGLARGYLDRAGLTAERFVAADKGQRLYRTGDLVRWNREGQLEYLGRIDHQVKVRGFRIELGEIEAKLLAQPEVREAVVVAREGGTGTRLVAYVSAHAGHSMDAAALRERLGASLPDYMVPGAFMVLDALPLNGNGKVDRDALPAPAPLGDRAHEAPEGEVAQQVAALWSELLGVERVGRHDNFFELGGHSLLALNLLERLRGQGWSVQVRTLFEHPQLQAFARALVQSQDAARAEVAVPVNGIPEGCRAIEPHMLTLADLDREQICTIEAAVAGGAANIQDIYPLAPLQEGILFHHLLQAEGDAYVTPHLLSFDSRGRLEQFVASFNQVIARHDILRTVVLWEGLAEAVQVVLREAPLRLQWLHEEQGQVQGDAEAAADVEQRLAAHVNPARYRIDVRQAPMIRAVAAHDPARARWLLQLPCHHMVVDHTTLELLVREIALLQQGRQAELPAPVPFRRYVAQARLGMSQAEHEAFFRRLLGDVDEPTAPFGLLDVQGDGTRIAEARQALDEQLARRIRQQAQRHGVSPATLFHLAWALVLGQATGKDDVVFGTVLFGRMQGGEDAHRALGLFVNTLPVRMKLGGLDAREGLARMHGLLTQLLHHEHARLSLAQRCSGLPGGTPLFSAMLNYRYAPKADVRDVQVWDGVQVLASQERTNYPVTLSVDDLGEGFEMAAQIHEAVSAQRVCGYVLSALEGIVAALAQDAGAPAQRLCELARLPAAERDEVAAWGMNARCHDDALPVHRLMERQVRLTPRATALVFGQEALSYGDLNARANRLAHRLIALGVRPETRVGLAVERSIEMVVGVLAILKAGGAYVPLDPDYPADRLAYMVQDSGIALLLTQSRLGVADAPRRLALDMLDLAGEADTDPQVAVNGEHLAYVIYTSGSTGWPKGVMVRHRALAHFLLGMKDAPGMAADDVLVSVTSLSFDIAALELYLPLLCGARLVLAPREVARSGSALAELVERSGASVLQSTPAGWRLLLAAGWRGRPQPGFKGLCGGEAMQADLAEQLRAHGVELWNLYGPTETTVWSAAVRVEGPPRVGGPIAATQMLVLDAALNPVPAGVAGELFLGGVGLARGYNGRAGLTAERFVAAADGSRLYRTGDLVRWNAQGQLDYLGRLDHQVKVRGYRIELGEIEAQLLAQPQVREAVVVASEGAGGARLVAYVAPQGDQPVDTAALRARVAAKLPDYMVPAVIVVLERLPLNGSGKVDRKALPAAQAASDKPFEAPAGAVEEALAAIWCELLGAPRVGRSDNFFELGGHSLLAVQIVSRVQATLQSDLRIQDIFPNPTLSGMAALIKQAGRSKPTDESLLDIDSFIDSMETV</sequence>
<keyword evidence="3" id="KW-0597">Phosphoprotein</keyword>
<accession>A0ABU5IFR3</accession>
<dbReference type="InterPro" id="IPR001242">
    <property type="entry name" value="Condensation_dom"/>
</dbReference>
<dbReference type="InterPro" id="IPR036736">
    <property type="entry name" value="ACP-like_sf"/>
</dbReference>
<dbReference type="CDD" id="cd19531">
    <property type="entry name" value="LCL_NRPS-like"/>
    <property type="match status" value="3"/>
</dbReference>
<dbReference type="CDD" id="cd12116">
    <property type="entry name" value="A_NRPS_Ta1_like"/>
    <property type="match status" value="1"/>
</dbReference>
<dbReference type="InterPro" id="IPR009081">
    <property type="entry name" value="PP-bd_ACP"/>
</dbReference>
<dbReference type="CDD" id="cd19544">
    <property type="entry name" value="E-C_NRPS"/>
    <property type="match status" value="1"/>
</dbReference>
<organism evidence="6 7">
    <name type="scientific">Azohydromonas lata</name>
    <dbReference type="NCBI Taxonomy" id="45677"/>
    <lineage>
        <taxon>Bacteria</taxon>
        <taxon>Pseudomonadati</taxon>
        <taxon>Pseudomonadota</taxon>
        <taxon>Betaproteobacteria</taxon>
        <taxon>Burkholderiales</taxon>
        <taxon>Sphaerotilaceae</taxon>
        <taxon>Azohydromonas</taxon>
    </lineage>
</organism>
<dbReference type="Gene3D" id="3.40.50.980">
    <property type="match status" value="8"/>
</dbReference>
<proteinExistence type="predicted"/>
<feature type="domain" description="Carrier" evidence="5">
    <location>
        <begin position="1012"/>
        <end position="1086"/>
    </location>
</feature>
<evidence type="ECO:0000256" key="2">
    <source>
        <dbReference type="ARBA" id="ARBA00022450"/>
    </source>
</evidence>
<dbReference type="InterPro" id="IPR010071">
    <property type="entry name" value="AA_adenyl_dom"/>
</dbReference>
<dbReference type="Gene3D" id="3.30.300.30">
    <property type="match status" value="4"/>
</dbReference>
<keyword evidence="2" id="KW-0596">Phosphopantetheine</keyword>
<dbReference type="PANTHER" id="PTHR45527:SF14">
    <property type="entry name" value="PLIPASTATIN SYNTHASE SUBUNIT B"/>
    <property type="match status" value="1"/>
</dbReference>
<dbReference type="CDD" id="cd17643">
    <property type="entry name" value="A_NRPS_Cytc1-like"/>
    <property type="match status" value="1"/>
</dbReference>
<dbReference type="InterPro" id="IPR000873">
    <property type="entry name" value="AMP-dep_synth/lig_dom"/>
</dbReference>
<dbReference type="InterPro" id="IPR045851">
    <property type="entry name" value="AMP-bd_C_sf"/>
</dbReference>
<dbReference type="EMBL" id="JAXOJX010000017">
    <property type="protein sequence ID" value="MDZ5457370.1"/>
    <property type="molecule type" value="Genomic_DNA"/>
</dbReference>